<evidence type="ECO:0000313" key="7">
    <source>
        <dbReference type="EMBL" id="CUQ65166.1"/>
    </source>
</evidence>
<dbReference type="Proteomes" id="UP000066284">
    <property type="component" value="Chromosome 1"/>
</dbReference>
<evidence type="ECO:0000256" key="3">
    <source>
        <dbReference type="ARBA" id="ARBA00022676"/>
    </source>
</evidence>
<dbReference type="STRING" id="1715989.NITINOP_0190"/>
<evidence type="ECO:0000313" key="8">
    <source>
        <dbReference type="Proteomes" id="UP000066284"/>
    </source>
</evidence>
<keyword evidence="4 7" id="KW-0808">Transferase</keyword>
<evidence type="ECO:0000256" key="2">
    <source>
        <dbReference type="ARBA" id="ARBA00022475"/>
    </source>
</evidence>
<dbReference type="OrthoDB" id="9810303at2"/>
<evidence type="ECO:0000256" key="5">
    <source>
        <dbReference type="ARBA" id="ARBA00023136"/>
    </source>
</evidence>
<accession>A0A0S4KPR9</accession>
<evidence type="ECO:0000256" key="1">
    <source>
        <dbReference type="ARBA" id="ARBA00004236"/>
    </source>
</evidence>
<dbReference type="CDD" id="cd02522">
    <property type="entry name" value="GT_2_like_a"/>
    <property type="match status" value="1"/>
</dbReference>
<dbReference type="InterPro" id="IPR001173">
    <property type="entry name" value="Glyco_trans_2-like"/>
</dbReference>
<reference evidence="8" key="1">
    <citation type="submission" date="2015-09" db="EMBL/GenBank/DDBJ databases">
        <authorList>
            <person name="Daims H."/>
        </authorList>
    </citation>
    <scope>NUCLEOTIDE SEQUENCE [LARGE SCALE GENOMIC DNA]</scope>
</reference>
<dbReference type="KEGG" id="nio:NITINOP_0190"/>
<organism evidence="7 8">
    <name type="scientific">Candidatus Nitrospira inopinata</name>
    <dbReference type="NCBI Taxonomy" id="1715989"/>
    <lineage>
        <taxon>Bacteria</taxon>
        <taxon>Pseudomonadati</taxon>
        <taxon>Nitrospirota</taxon>
        <taxon>Nitrospiria</taxon>
        <taxon>Nitrospirales</taxon>
        <taxon>Nitrospiraceae</taxon>
        <taxon>Nitrospira</taxon>
    </lineage>
</organism>
<dbReference type="PANTHER" id="PTHR43646">
    <property type="entry name" value="GLYCOSYLTRANSFERASE"/>
    <property type="match status" value="1"/>
</dbReference>
<dbReference type="InterPro" id="IPR029044">
    <property type="entry name" value="Nucleotide-diphossugar_trans"/>
</dbReference>
<dbReference type="Pfam" id="PF00535">
    <property type="entry name" value="Glycos_transf_2"/>
    <property type="match status" value="1"/>
</dbReference>
<evidence type="ECO:0000259" key="6">
    <source>
        <dbReference type="Pfam" id="PF00535"/>
    </source>
</evidence>
<dbReference type="Gene3D" id="3.90.550.10">
    <property type="entry name" value="Spore Coat Polysaccharide Biosynthesis Protein SpsA, Chain A"/>
    <property type="match status" value="1"/>
</dbReference>
<feature type="domain" description="Glycosyltransferase 2-like" evidence="6">
    <location>
        <begin position="4"/>
        <end position="140"/>
    </location>
</feature>
<keyword evidence="8" id="KW-1185">Reference proteome</keyword>
<dbReference type="RefSeq" id="WP_062481965.1">
    <property type="nucleotide sequence ID" value="NZ_LN885086.1"/>
</dbReference>
<dbReference type="EMBL" id="LN885086">
    <property type="protein sequence ID" value="CUQ65166.1"/>
    <property type="molecule type" value="Genomic_DNA"/>
</dbReference>
<protein>
    <submittedName>
        <fullName evidence="7">Glycosyl transferase, family 2</fullName>
        <ecNumber evidence="7">2.4.1.-</ecNumber>
    </submittedName>
</protein>
<evidence type="ECO:0000256" key="4">
    <source>
        <dbReference type="ARBA" id="ARBA00022679"/>
    </source>
</evidence>
<dbReference type="AlphaFoldDB" id="A0A0S4KPR9"/>
<name>A0A0S4KPR9_9BACT</name>
<keyword evidence="2" id="KW-1003">Cell membrane</keyword>
<dbReference type="NCBIfam" id="TIGR04283">
    <property type="entry name" value="glyco_like_mftF"/>
    <property type="match status" value="1"/>
</dbReference>
<proteinExistence type="predicted"/>
<dbReference type="EC" id="2.4.1.-" evidence="7"/>
<dbReference type="SUPFAM" id="SSF53448">
    <property type="entry name" value="Nucleotide-diphospho-sugar transferases"/>
    <property type="match status" value="1"/>
</dbReference>
<keyword evidence="3 7" id="KW-0328">Glycosyltransferase</keyword>
<sequence length="230" mass="25390">MIVSVIIPTLNEQAVLAETLAHTGELGFDEIVVVDGGSVDETVAIAQTLCPDLTGARVITAPQGRARQMNEGAKACRGEGLLFLHADTRLPPDAKGLIISALADSGVAGGRFDVRFDSPSPWAGMISTLMNLRSRWTGIATGDQAIFVRRRVFEGLGGFSDIPLMEDIEFSKRLKRAGRIARLRQTVTTSFRRWERQGPLRTITLMWTLRLLYWLGVSPHRLKNFYAVVR</sequence>
<gene>
    <name evidence="7" type="ORF">NITINOP_0190</name>
</gene>
<dbReference type="GO" id="GO:0005886">
    <property type="term" value="C:plasma membrane"/>
    <property type="evidence" value="ECO:0007669"/>
    <property type="project" value="UniProtKB-SubCell"/>
</dbReference>
<keyword evidence="5" id="KW-0472">Membrane</keyword>
<dbReference type="PANTHER" id="PTHR43646:SF2">
    <property type="entry name" value="GLYCOSYLTRANSFERASE 2-LIKE DOMAIN-CONTAINING PROTEIN"/>
    <property type="match status" value="1"/>
</dbReference>
<dbReference type="GO" id="GO:0016757">
    <property type="term" value="F:glycosyltransferase activity"/>
    <property type="evidence" value="ECO:0007669"/>
    <property type="project" value="UniProtKB-KW"/>
</dbReference>
<comment type="subcellular location">
    <subcellularLocation>
        <location evidence="1">Cell membrane</location>
    </subcellularLocation>
</comment>
<dbReference type="InterPro" id="IPR026461">
    <property type="entry name" value="Trfase_2_rSAM/seldom_assoc"/>
</dbReference>